<evidence type="ECO:0000313" key="11">
    <source>
        <dbReference type="EMBL" id="ALM74252.1"/>
    </source>
</evidence>
<dbReference type="GO" id="GO:0006508">
    <property type="term" value="P:proteolysis"/>
    <property type="evidence" value="ECO:0007669"/>
    <property type="project" value="UniProtKB-KW"/>
</dbReference>
<dbReference type="PANTHER" id="PTHR36844:SF1">
    <property type="entry name" value="PROTEASE PRSW"/>
    <property type="match status" value="1"/>
</dbReference>
<proteinExistence type="inferred from homology"/>
<comment type="similarity">
    <text evidence="2">Belongs to the protease PrsW family.</text>
</comment>
<dbReference type="Proteomes" id="UP000066042">
    <property type="component" value="Chromosome"/>
</dbReference>
<evidence type="ECO:0000256" key="5">
    <source>
        <dbReference type="ARBA" id="ARBA00022670"/>
    </source>
</evidence>
<keyword evidence="4" id="KW-1003">Cell membrane</keyword>
<evidence type="ECO:0000256" key="4">
    <source>
        <dbReference type="ARBA" id="ARBA00022475"/>
    </source>
</evidence>
<dbReference type="GeneID" id="26135563"/>
<dbReference type="RefSeq" id="WP_056933207.1">
    <property type="nucleotide sequence ID" value="NZ_CP013050.1"/>
</dbReference>
<gene>
    <name evidence="11" type="ORF">TBCH5v1_0274</name>
</gene>
<evidence type="ECO:0000313" key="12">
    <source>
        <dbReference type="Proteomes" id="UP000066042"/>
    </source>
</evidence>
<dbReference type="PIRSF" id="PIRSF016933">
    <property type="entry name" value="PrsW"/>
    <property type="match status" value="1"/>
</dbReference>
<feature type="transmembrane region" description="Helical" evidence="10">
    <location>
        <begin position="172"/>
        <end position="191"/>
    </location>
</feature>
<reference evidence="11 12" key="1">
    <citation type="journal article" date="2016" name="Genome Announc.">
        <title>Complete genome sequence of the hyperthermophilic and piezophilic archaeon Thermococcus barophilus Ch5, capable of growth at the expense of hydrogenogenesis from carbon monoxide and formate.</title>
        <authorList>
            <person name="Oger P."/>
            <person name="Sokolova T.G."/>
            <person name="Kozhevnikova D.A."/>
            <person name="Taranov E.A."/>
            <person name="Vannier P."/>
            <person name="Lee H.S."/>
            <person name="Kwon K.K."/>
            <person name="Kang S.G."/>
            <person name="Lee J.H."/>
            <person name="Bonch-Osmolovskaya E.A."/>
            <person name="Lebedinsky A.V."/>
        </authorList>
    </citation>
    <scope>NUCLEOTIDE SEQUENCE [LARGE SCALE GENOMIC DNA]</scope>
    <source>
        <strain evidence="12">Ch5</strain>
    </source>
</reference>
<evidence type="ECO:0000256" key="8">
    <source>
        <dbReference type="ARBA" id="ARBA00022989"/>
    </source>
</evidence>
<feature type="transmembrane region" description="Helical" evidence="10">
    <location>
        <begin position="104"/>
        <end position="121"/>
    </location>
</feature>
<dbReference type="GO" id="GO:0008233">
    <property type="term" value="F:peptidase activity"/>
    <property type="evidence" value="ECO:0007669"/>
    <property type="project" value="UniProtKB-KW"/>
</dbReference>
<dbReference type="InterPro" id="IPR023596">
    <property type="entry name" value="Peptidase_PrsW_arch/bac"/>
</dbReference>
<feature type="transmembrane region" description="Helical" evidence="10">
    <location>
        <begin position="64"/>
        <end position="84"/>
    </location>
</feature>
<dbReference type="PANTHER" id="PTHR36844">
    <property type="entry name" value="PROTEASE PRSW"/>
    <property type="match status" value="1"/>
</dbReference>
<evidence type="ECO:0000256" key="10">
    <source>
        <dbReference type="SAM" id="Phobius"/>
    </source>
</evidence>
<feature type="transmembrane region" description="Helical" evidence="10">
    <location>
        <begin position="141"/>
        <end position="160"/>
    </location>
</feature>
<protein>
    <recommendedName>
        <fullName evidence="3">Protease PrsW</fullName>
    </recommendedName>
</protein>
<evidence type="ECO:0000256" key="9">
    <source>
        <dbReference type="ARBA" id="ARBA00023136"/>
    </source>
</evidence>
<dbReference type="EMBL" id="CP013050">
    <property type="protein sequence ID" value="ALM74252.1"/>
    <property type="molecule type" value="Genomic_DNA"/>
</dbReference>
<organism evidence="11 12">
    <name type="scientific">Thermococcus barophilus</name>
    <dbReference type="NCBI Taxonomy" id="55802"/>
    <lineage>
        <taxon>Archaea</taxon>
        <taxon>Methanobacteriati</taxon>
        <taxon>Methanobacteriota</taxon>
        <taxon>Thermococci</taxon>
        <taxon>Thermococcales</taxon>
        <taxon>Thermococcaceae</taxon>
        <taxon>Thermococcus</taxon>
    </lineage>
</organism>
<comment type="subcellular location">
    <subcellularLocation>
        <location evidence="1">Cell membrane</location>
        <topology evidence="1">Multi-pass membrane protein</topology>
    </subcellularLocation>
</comment>
<sequence>MDVLSTIIFFAYAPALALLWYFYHEDKFEPEPKRYVIGTFILGGTLSVIVALIIESILTPGKINFGYTIFPATAFYLALTAGIVEEPAKALAIRWPYKAGQMDGIMDGVVYGVAAGLGFAATENLLYGLGYGVGTTITRAFLTPIAHATWSAIVGVGYGLKAEGKIHSVTNYFALAILLHFIWDYYAFLAIAVPSYYILVIMLLFLNLALIRYFVMLGQKEDLEKQWWYWFVGGRRYGGT</sequence>
<evidence type="ECO:0000256" key="3">
    <source>
        <dbReference type="ARBA" id="ARBA00018997"/>
    </source>
</evidence>
<dbReference type="InterPro" id="IPR026898">
    <property type="entry name" value="PrsW"/>
</dbReference>
<evidence type="ECO:0000256" key="1">
    <source>
        <dbReference type="ARBA" id="ARBA00004651"/>
    </source>
</evidence>
<dbReference type="STRING" id="55802.TBCH5v1_0274"/>
<feature type="transmembrane region" description="Helical" evidence="10">
    <location>
        <begin position="6"/>
        <end position="23"/>
    </location>
</feature>
<keyword evidence="7" id="KW-0378">Hydrolase</keyword>
<accession>A0A0S1X910</accession>
<dbReference type="PATRIC" id="fig|55802.8.peg.271"/>
<evidence type="ECO:0000256" key="7">
    <source>
        <dbReference type="ARBA" id="ARBA00022801"/>
    </source>
</evidence>
<feature type="transmembrane region" description="Helical" evidence="10">
    <location>
        <begin position="197"/>
        <end position="215"/>
    </location>
</feature>
<evidence type="ECO:0000256" key="2">
    <source>
        <dbReference type="ARBA" id="ARBA00009165"/>
    </source>
</evidence>
<feature type="transmembrane region" description="Helical" evidence="10">
    <location>
        <begin position="35"/>
        <end position="58"/>
    </location>
</feature>
<keyword evidence="5" id="KW-0645">Protease</keyword>
<dbReference type="Pfam" id="PF13367">
    <property type="entry name" value="PrsW-protease"/>
    <property type="match status" value="1"/>
</dbReference>
<dbReference type="AlphaFoldDB" id="A0A0S1X910"/>
<keyword evidence="6 10" id="KW-0812">Transmembrane</keyword>
<name>A0A0S1X910_THEBA</name>
<evidence type="ECO:0000256" key="6">
    <source>
        <dbReference type="ARBA" id="ARBA00022692"/>
    </source>
</evidence>
<keyword evidence="8 10" id="KW-1133">Transmembrane helix</keyword>
<keyword evidence="9 10" id="KW-0472">Membrane</keyword>
<dbReference type="GO" id="GO:0005886">
    <property type="term" value="C:plasma membrane"/>
    <property type="evidence" value="ECO:0007669"/>
    <property type="project" value="UniProtKB-SubCell"/>
</dbReference>